<feature type="compositionally biased region" description="Basic and acidic residues" evidence="1">
    <location>
        <begin position="67"/>
        <end position="79"/>
    </location>
</feature>
<evidence type="ECO:0000256" key="1">
    <source>
        <dbReference type="SAM" id="MobiDB-lite"/>
    </source>
</evidence>
<protein>
    <submittedName>
        <fullName evidence="2">Uncharacterized protein</fullName>
    </submittedName>
</protein>
<feature type="region of interest" description="Disordered" evidence="1">
    <location>
        <begin position="62"/>
        <end position="91"/>
    </location>
</feature>
<name>G2Y655_BOTF4</name>
<evidence type="ECO:0000313" key="2">
    <source>
        <dbReference type="EMBL" id="CCD48107.1"/>
    </source>
</evidence>
<dbReference type="Proteomes" id="UP000008177">
    <property type="component" value="Unplaced contigs"/>
</dbReference>
<sequence length="91" mass="10203">MADRRVHEKRPSPFGHTFSAVPFHLRSVWSRTRKLDDLCTCGIGIHSSLQASRYDSVRHLARSKQKAGGDSRVHADTGWKKKAQGEGFLDA</sequence>
<accession>G2Y655</accession>
<dbReference type="EMBL" id="FQ790291">
    <property type="protein sequence ID" value="CCD48107.1"/>
    <property type="molecule type" value="Genomic_DNA"/>
</dbReference>
<dbReference type="AlphaFoldDB" id="G2Y655"/>
<proteinExistence type="predicted"/>
<dbReference type="HOGENOM" id="CLU_2426751_0_0_1"/>
<organism evidence="2 3">
    <name type="scientific">Botryotinia fuckeliana (strain T4)</name>
    <name type="common">Noble rot fungus</name>
    <name type="synonym">Botrytis cinerea</name>
    <dbReference type="NCBI Taxonomy" id="999810"/>
    <lineage>
        <taxon>Eukaryota</taxon>
        <taxon>Fungi</taxon>
        <taxon>Dikarya</taxon>
        <taxon>Ascomycota</taxon>
        <taxon>Pezizomycotina</taxon>
        <taxon>Leotiomycetes</taxon>
        <taxon>Helotiales</taxon>
        <taxon>Sclerotiniaceae</taxon>
        <taxon>Botrytis</taxon>
    </lineage>
</organism>
<evidence type="ECO:0000313" key="3">
    <source>
        <dbReference type="Proteomes" id="UP000008177"/>
    </source>
</evidence>
<reference evidence="3" key="1">
    <citation type="journal article" date="2011" name="PLoS Genet.">
        <title>Genomic analysis of the necrotrophic fungal pathogens Sclerotinia sclerotiorum and Botrytis cinerea.</title>
        <authorList>
            <person name="Amselem J."/>
            <person name="Cuomo C.A."/>
            <person name="van Kan J.A."/>
            <person name="Viaud M."/>
            <person name="Benito E.P."/>
            <person name="Couloux A."/>
            <person name="Coutinho P.M."/>
            <person name="de Vries R.P."/>
            <person name="Dyer P.S."/>
            <person name="Fillinger S."/>
            <person name="Fournier E."/>
            <person name="Gout L."/>
            <person name="Hahn M."/>
            <person name="Kohn L."/>
            <person name="Lapalu N."/>
            <person name="Plummer K.M."/>
            <person name="Pradier J.M."/>
            <person name="Quevillon E."/>
            <person name="Sharon A."/>
            <person name="Simon A."/>
            <person name="ten Have A."/>
            <person name="Tudzynski B."/>
            <person name="Tudzynski P."/>
            <person name="Wincker P."/>
            <person name="Andrew M."/>
            <person name="Anthouard V."/>
            <person name="Beever R.E."/>
            <person name="Beffa R."/>
            <person name="Benoit I."/>
            <person name="Bouzid O."/>
            <person name="Brault B."/>
            <person name="Chen Z."/>
            <person name="Choquer M."/>
            <person name="Collemare J."/>
            <person name="Cotton P."/>
            <person name="Danchin E.G."/>
            <person name="Da Silva C."/>
            <person name="Gautier A."/>
            <person name="Giraud C."/>
            <person name="Giraud T."/>
            <person name="Gonzalez C."/>
            <person name="Grossetete S."/>
            <person name="Guldener U."/>
            <person name="Henrissat B."/>
            <person name="Howlett B.J."/>
            <person name="Kodira C."/>
            <person name="Kretschmer M."/>
            <person name="Lappartient A."/>
            <person name="Leroch M."/>
            <person name="Levis C."/>
            <person name="Mauceli E."/>
            <person name="Neuveglise C."/>
            <person name="Oeser B."/>
            <person name="Pearson M."/>
            <person name="Poulain J."/>
            <person name="Poussereau N."/>
            <person name="Quesneville H."/>
            <person name="Rascle C."/>
            <person name="Schumacher J."/>
            <person name="Segurens B."/>
            <person name="Sexton A."/>
            <person name="Silva E."/>
            <person name="Sirven C."/>
            <person name="Soanes D.M."/>
            <person name="Talbot N.J."/>
            <person name="Templeton M."/>
            <person name="Yandava C."/>
            <person name="Yarden O."/>
            <person name="Zeng Q."/>
            <person name="Rollins J.A."/>
            <person name="Lebrun M.H."/>
            <person name="Dickman M."/>
        </authorList>
    </citation>
    <scope>NUCLEOTIDE SEQUENCE [LARGE SCALE GENOMIC DNA]</scope>
    <source>
        <strain evidence="3">T4</strain>
    </source>
</reference>
<dbReference type="InParanoid" id="G2Y655"/>
<gene>
    <name evidence="2" type="ORF">BofuT4_P111200.1</name>
</gene>